<keyword evidence="1" id="KW-0812">Transmembrane</keyword>
<comment type="caution">
    <text evidence="2">The sequence shown here is derived from an EMBL/GenBank/DDBJ whole genome shotgun (WGS) entry which is preliminary data.</text>
</comment>
<evidence type="ECO:0000256" key="1">
    <source>
        <dbReference type="SAM" id="Phobius"/>
    </source>
</evidence>
<keyword evidence="1" id="KW-1133">Transmembrane helix</keyword>
<evidence type="ECO:0000313" key="2">
    <source>
        <dbReference type="EMBL" id="MBA2853831.1"/>
    </source>
</evidence>
<reference evidence="2 3" key="1">
    <citation type="submission" date="2020-07" db="EMBL/GenBank/DDBJ databases">
        <title>Genomic Encyclopedia of Type Strains, Phase IV (KMG-V): Genome sequencing to study the core and pangenomes of soil and plant-associated prokaryotes.</title>
        <authorList>
            <person name="Whitman W."/>
        </authorList>
    </citation>
    <scope>NUCLEOTIDE SEQUENCE [LARGE SCALE GENOMIC DNA]</scope>
    <source>
        <strain evidence="2 3">S1</strain>
    </source>
</reference>
<dbReference type="Proteomes" id="UP000522365">
    <property type="component" value="Unassembled WGS sequence"/>
</dbReference>
<proteinExistence type="predicted"/>
<organism evidence="2 3">
    <name type="scientific">Methanococcus maripaludis</name>
    <name type="common">Methanococcus deltae</name>
    <dbReference type="NCBI Taxonomy" id="39152"/>
    <lineage>
        <taxon>Archaea</taxon>
        <taxon>Methanobacteriati</taxon>
        <taxon>Methanobacteriota</taxon>
        <taxon>Methanomada group</taxon>
        <taxon>Methanococci</taxon>
        <taxon>Methanococcales</taxon>
        <taxon>Methanococcaceae</taxon>
        <taxon>Methanococcus</taxon>
    </lineage>
</organism>
<feature type="transmembrane region" description="Helical" evidence="1">
    <location>
        <begin position="20"/>
        <end position="38"/>
    </location>
</feature>
<protein>
    <submittedName>
        <fullName evidence="2">Uncharacterized protein</fullName>
    </submittedName>
</protein>
<sequence>MHCCTPNSHFIGLIPSIEKFLGVIMSVMVLGIAYNEIISK</sequence>
<keyword evidence="1" id="KW-0472">Membrane</keyword>
<accession>A0A7J9P2R7</accession>
<gene>
    <name evidence="2" type="ORF">HNP89_001807</name>
</gene>
<dbReference type="AlphaFoldDB" id="A0A7J9P2R7"/>
<name>A0A7J9P2R7_METMI</name>
<dbReference type="EMBL" id="JACDUK010000004">
    <property type="protein sequence ID" value="MBA2853831.1"/>
    <property type="molecule type" value="Genomic_DNA"/>
</dbReference>
<evidence type="ECO:0000313" key="3">
    <source>
        <dbReference type="Proteomes" id="UP000522365"/>
    </source>
</evidence>